<reference evidence="4 5" key="1">
    <citation type="submission" date="2019-06" db="EMBL/GenBank/DDBJ databases">
        <title>Draft genome sequence of Miniimonas arenae KCTC 19750T isolated from sea sand.</title>
        <authorList>
            <person name="Park S.-J."/>
        </authorList>
    </citation>
    <scope>NUCLEOTIDE SEQUENCE [LARGE SCALE GENOMIC DNA]</scope>
    <source>
        <strain evidence="4 5">KCTC 19750</strain>
    </source>
</reference>
<comment type="caution">
    <text evidence="4">The sequence shown here is derived from an EMBL/GenBank/DDBJ whole genome shotgun (WGS) entry which is preliminary data.</text>
</comment>
<gene>
    <name evidence="4" type="ORF">FH969_12710</name>
</gene>
<dbReference type="InterPro" id="IPR000253">
    <property type="entry name" value="FHA_dom"/>
</dbReference>
<dbReference type="AlphaFoldDB" id="A0A5C5B9I1"/>
<evidence type="ECO:0000259" key="3">
    <source>
        <dbReference type="PROSITE" id="PS50006"/>
    </source>
</evidence>
<name>A0A5C5B9I1_9MICO</name>
<feature type="domain" description="FHA" evidence="3">
    <location>
        <begin position="91"/>
        <end position="140"/>
    </location>
</feature>
<dbReference type="EMBL" id="VENP01000059">
    <property type="protein sequence ID" value="TNU73179.1"/>
    <property type="molecule type" value="Genomic_DNA"/>
</dbReference>
<dbReference type="PROSITE" id="PS50006">
    <property type="entry name" value="FHA_DOMAIN"/>
    <property type="match status" value="1"/>
</dbReference>
<proteinExistence type="predicted"/>
<dbReference type="InterPro" id="IPR008984">
    <property type="entry name" value="SMAD_FHA_dom_sf"/>
</dbReference>
<dbReference type="Pfam" id="PF00498">
    <property type="entry name" value="FHA"/>
    <property type="match status" value="1"/>
</dbReference>
<keyword evidence="1" id="KW-0597">Phosphoprotein</keyword>
<dbReference type="PANTHER" id="PTHR23308">
    <property type="entry name" value="NUCLEAR INHIBITOR OF PROTEIN PHOSPHATASE-1"/>
    <property type="match status" value="1"/>
</dbReference>
<organism evidence="4 5">
    <name type="scientific">Miniimonas arenae</name>
    <dbReference type="NCBI Taxonomy" id="676201"/>
    <lineage>
        <taxon>Bacteria</taxon>
        <taxon>Bacillati</taxon>
        <taxon>Actinomycetota</taxon>
        <taxon>Actinomycetes</taxon>
        <taxon>Micrococcales</taxon>
        <taxon>Beutenbergiaceae</taxon>
        <taxon>Miniimonas</taxon>
    </lineage>
</organism>
<protein>
    <submittedName>
        <fullName evidence="4">FHA domain-containing protein</fullName>
    </submittedName>
</protein>
<evidence type="ECO:0000313" key="5">
    <source>
        <dbReference type="Proteomes" id="UP000313849"/>
    </source>
</evidence>
<evidence type="ECO:0000313" key="4">
    <source>
        <dbReference type="EMBL" id="TNU73179.1"/>
    </source>
</evidence>
<accession>A0A5C5B9I1</accession>
<dbReference type="InterPro" id="IPR050923">
    <property type="entry name" value="Cell_Proc_Reg/RNA_Proc"/>
</dbReference>
<dbReference type="Gene3D" id="2.60.200.20">
    <property type="match status" value="1"/>
</dbReference>
<dbReference type="SMART" id="SM00240">
    <property type="entry name" value="FHA"/>
    <property type="match status" value="1"/>
</dbReference>
<dbReference type="RefSeq" id="WP_108718655.1">
    <property type="nucleotide sequence ID" value="NZ_VENP01000059.1"/>
</dbReference>
<dbReference type="SUPFAM" id="SSF49879">
    <property type="entry name" value="SMAD/FHA domain"/>
    <property type="match status" value="1"/>
</dbReference>
<dbReference type="OrthoDB" id="277520at2"/>
<evidence type="ECO:0000256" key="1">
    <source>
        <dbReference type="ARBA" id="ARBA00022553"/>
    </source>
</evidence>
<sequence length="165" mass="17663">MSELVLTLLRLSYLVLLWLLVLSCVGVLRRDIFGTKVSSRSAARRRGRAGAGDASGAEASDGEHVRSQPVTLVVLEGPLAGTTLELRTSAVLIGRAPSCTLVVDDDYASGRHTRIFPHDGGWYAEDLGSTNGTWVGEERIDGPTPVPLGMQVTIGRTVLELRGRP</sequence>
<feature type="region of interest" description="Disordered" evidence="2">
    <location>
        <begin position="44"/>
        <end position="64"/>
    </location>
</feature>
<keyword evidence="5" id="KW-1185">Reference proteome</keyword>
<evidence type="ECO:0000256" key="2">
    <source>
        <dbReference type="SAM" id="MobiDB-lite"/>
    </source>
</evidence>
<dbReference type="Proteomes" id="UP000313849">
    <property type="component" value="Unassembled WGS sequence"/>
</dbReference>